<dbReference type="Proteomes" id="UP000189704">
    <property type="component" value="Unplaced"/>
</dbReference>
<evidence type="ECO:0000313" key="3">
    <source>
        <dbReference type="RefSeq" id="XP_021563329.1"/>
    </source>
</evidence>
<dbReference type="RefSeq" id="XP_021563329.1">
    <property type="nucleotide sequence ID" value="XM_021707654.1"/>
</dbReference>
<name>A0A3Q0DFV3_CARSF</name>
<accession>A0A3Q0DFV3</accession>
<feature type="region of interest" description="Disordered" evidence="1">
    <location>
        <begin position="136"/>
        <end position="187"/>
    </location>
</feature>
<feature type="region of interest" description="Disordered" evidence="1">
    <location>
        <begin position="533"/>
        <end position="570"/>
    </location>
</feature>
<dbReference type="OrthoDB" id="6359887at2759"/>
<dbReference type="CTD" id="100653515"/>
<reference evidence="3" key="1">
    <citation type="submission" date="2025-08" db="UniProtKB">
        <authorList>
            <consortium name="RefSeq"/>
        </authorList>
    </citation>
    <scope>IDENTIFICATION</scope>
</reference>
<protein>
    <submittedName>
        <fullName evidence="3">Protein DDC8 homolog</fullName>
    </submittedName>
</protein>
<sequence length="602" mass="67650">MPPDVGRYTGNPRHLGHLFPSGSRNFQEVVSAEFSVMKGNVDRVAWPSPSPDDKAWLLKQKHALLQVTENGDLALQRANAKLWKSYQLQRLAEELGREWQETQHPRHRAPGSLSLACPFGGGGGWAEEDEPDLEVPAQRGAAGPPRTKKKHRALREEKSLKEELDRRQSWPFRPGRTAVGAERKPAATKARVLTHPLLSFPEKRKGKRAPSTKTKGGYCPADPWGSRGMDLQKLNPCSATAGGVKNPEEKETGGAQEGRRQLGKGAVRFAQGLTDNSLDQSLEGKQKSLEQLWSVDSTHSERAVPQAVQGKDRNKNKWQKELEFVFQELFNTNRRLKKYLSLYLELRPRMGQNLDEEQAFSEMRECGNETPEEKTTTDTELMSAGESGSPAVVEACLTASGASSKGLLSKVESHRYHQTAKPTSRNGSQTSSLETGVFTNEEDSPLCSAESGQEPPRPATLVVEGSLAHHPQEQVDRVGLMASRQKHKAEQRRQRQLELLEQPEHPNMSLEIHYMAELEKERREKRRALLAHLKSSYPSRDQERERGSELVTTSPSGTSLTNDDQQSQMTHDLQQQILEQNKLHKQYLEEARKRLQEFQNIC</sequence>
<feature type="compositionally biased region" description="Basic and acidic residues" evidence="1">
    <location>
        <begin position="154"/>
        <end position="168"/>
    </location>
</feature>
<organism evidence="2 3">
    <name type="scientific">Carlito syrichta</name>
    <name type="common">Philippine tarsier</name>
    <name type="synonym">Tarsius syrichta</name>
    <dbReference type="NCBI Taxonomy" id="1868482"/>
    <lineage>
        <taxon>Eukaryota</taxon>
        <taxon>Metazoa</taxon>
        <taxon>Chordata</taxon>
        <taxon>Craniata</taxon>
        <taxon>Vertebrata</taxon>
        <taxon>Euteleostomi</taxon>
        <taxon>Mammalia</taxon>
        <taxon>Eutheria</taxon>
        <taxon>Euarchontoglires</taxon>
        <taxon>Primates</taxon>
        <taxon>Haplorrhini</taxon>
        <taxon>Tarsiiformes</taxon>
        <taxon>Tarsiidae</taxon>
        <taxon>Carlito</taxon>
    </lineage>
</organism>
<feature type="compositionally biased region" description="Polar residues" evidence="1">
    <location>
        <begin position="550"/>
        <end position="570"/>
    </location>
</feature>
<gene>
    <name evidence="3" type="primary">CEP295NL</name>
</gene>
<keyword evidence="2" id="KW-1185">Reference proteome</keyword>
<proteinExistence type="predicted"/>
<feature type="region of interest" description="Disordered" evidence="1">
    <location>
        <begin position="239"/>
        <end position="261"/>
    </location>
</feature>
<evidence type="ECO:0000256" key="1">
    <source>
        <dbReference type="SAM" id="MobiDB-lite"/>
    </source>
</evidence>
<dbReference type="AlphaFoldDB" id="A0A3Q0DFV3"/>
<dbReference type="KEGG" id="csyr:103249703"/>
<feature type="region of interest" description="Disordered" evidence="1">
    <location>
        <begin position="202"/>
        <end position="223"/>
    </location>
</feature>
<evidence type="ECO:0000313" key="2">
    <source>
        <dbReference type="Proteomes" id="UP000189704"/>
    </source>
</evidence>
<dbReference type="GeneID" id="103249703"/>
<feature type="compositionally biased region" description="Polar residues" evidence="1">
    <location>
        <begin position="420"/>
        <end position="434"/>
    </location>
</feature>
<feature type="region of interest" description="Disordered" evidence="1">
    <location>
        <begin position="412"/>
        <end position="434"/>
    </location>
</feature>
<feature type="compositionally biased region" description="Basic and acidic residues" evidence="1">
    <location>
        <begin position="246"/>
        <end position="260"/>
    </location>
</feature>